<dbReference type="RefSeq" id="WP_167038670.1">
    <property type="nucleotide sequence ID" value="NZ_BAAANA010000001.1"/>
</dbReference>
<dbReference type="InterPro" id="IPR036390">
    <property type="entry name" value="WH_DNA-bd_sf"/>
</dbReference>
<accession>A0A7Y2PZJ1</accession>
<evidence type="ECO:0000256" key="3">
    <source>
        <dbReference type="ARBA" id="ARBA00023163"/>
    </source>
</evidence>
<name>A0A7Y2PZJ1_9MICO</name>
<evidence type="ECO:0000256" key="2">
    <source>
        <dbReference type="ARBA" id="ARBA00023125"/>
    </source>
</evidence>
<dbReference type="PANTHER" id="PTHR39515">
    <property type="entry name" value="CONSERVED PROTEIN"/>
    <property type="match status" value="1"/>
</dbReference>
<proteinExistence type="predicted"/>
<dbReference type="InterPro" id="IPR036388">
    <property type="entry name" value="WH-like_DNA-bd_sf"/>
</dbReference>
<dbReference type="GO" id="GO:0003677">
    <property type="term" value="F:DNA binding"/>
    <property type="evidence" value="ECO:0007669"/>
    <property type="project" value="UniProtKB-KW"/>
</dbReference>
<dbReference type="Gene3D" id="1.10.10.10">
    <property type="entry name" value="Winged helix-like DNA-binding domain superfamily/Winged helix DNA-binding domain"/>
    <property type="match status" value="1"/>
</dbReference>
<feature type="domain" description="HTH marR-type" evidence="4">
    <location>
        <begin position="10"/>
        <end position="145"/>
    </location>
</feature>
<dbReference type="PROSITE" id="PS01117">
    <property type="entry name" value="HTH_MARR_1"/>
    <property type="match status" value="1"/>
</dbReference>
<dbReference type="GO" id="GO:0003700">
    <property type="term" value="F:DNA-binding transcription factor activity"/>
    <property type="evidence" value="ECO:0007669"/>
    <property type="project" value="InterPro"/>
</dbReference>
<dbReference type="PROSITE" id="PS50995">
    <property type="entry name" value="HTH_MARR_2"/>
    <property type="match status" value="1"/>
</dbReference>
<sequence length="152" mass="16346">MPDSTDPLDPDEVAAALRTTTARLNRRLRAEAGQSEYTASQAAVIKRLIDDGPATTSELARAESMRPQSMSTTVASLEAAGLLGRRRDPDDGRAVQLFVTDEGMRAILAGRAAKQGWLLRAMEDLADAEIRTLADAAAIIDRLLRPDASSRT</sequence>
<dbReference type="SMART" id="SM00347">
    <property type="entry name" value="HTH_MARR"/>
    <property type="match status" value="1"/>
</dbReference>
<dbReference type="EMBL" id="JABEMB010000017">
    <property type="protein sequence ID" value="NNH04511.1"/>
    <property type="molecule type" value="Genomic_DNA"/>
</dbReference>
<evidence type="ECO:0000313" key="6">
    <source>
        <dbReference type="Proteomes" id="UP000543598"/>
    </source>
</evidence>
<dbReference type="AlphaFoldDB" id="A0A7Y2PZJ1"/>
<protein>
    <submittedName>
        <fullName evidence="5">MarR family transcriptional regulator</fullName>
    </submittedName>
</protein>
<keyword evidence="3" id="KW-0804">Transcription</keyword>
<reference evidence="5 6" key="1">
    <citation type="submission" date="2020-05" db="EMBL/GenBank/DDBJ databases">
        <title>MicrobeNet Type strains.</title>
        <authorList>
            <person name="Nicholson A.C."/>
        </authorList>
    </citation>
    <scope>NUCLEOTIDE SEQUENCE [LARGE SCALE GENOMIC DNA]</scope>
    <source>
        <strain evidence="5 6">JCM 14282</strain>
    </source>
</reference>
<keyword evidence="1" id="KW-0805">Transcription regulation</keyword>
<evidence type="ECO:0000313" key="5">
    <source>
        <dbReference type="EMBL" id="NNH04511.1"/>
    </source>
</evidence>
<dbReference type="InterPro" id="IPR000835">
    <property type="entry name" value="HTH_MarR-typ"/>
</dbReference>
<dbReference type="PANTHER" id="PTHR39515:SF2">
    <property type="entry name" value="HTH-TYPE TRANSCRIPTIONAL REGULATOR RV0880"/>
    <property type="match status" value="1"/>
</dbReference>
<keyword evidence="2" id="KW-0238">DNA-binding</keyword>
<evidence type="ECO:0000256" key="1">
    <source>
        <dbReference type="ARBA" id="ARBA00023015"/>
    </source>
</evidence>
<organism evidence="5 6">
    <name type="scientific">Microbacterium ulmi</name>
    <dbReference type="NCBI Taxonomy" id="179095"/>
    <lineage>
        <taxon>Bacteria</taxon>
        <taxon>Bacillati</taxon>
        <taxon>Actinomycetota</taxon>
        <taxon>Actinomycetes</taxon>
        <taxon>Micrococcales</taxon>
        <taxon>Microbacteriaceae</taxon>
        <taxon>Microbacterium</taxon>
    </lineage>
</organism>
<gene>
    <name evidence="5" type="ORF">HLA99_11715</name>
</gene>
<keyword evidence="6" id="KW-1185">Reference proteome</keyword>
<dbReference type="InterPro" id="IPR052526">
    <property type="entry name" value="HTH-type_Bedaq_tolerance"/>
</dbReference>
<comment type="caution">
    <text evidence="5">The sequence shown here is derived from an EMBL/GenBank/DDBJ whole genome shotgun (WGS) entry which is preliminary data.</text>
</comment>
<evidence type="ECO:0000259" key="4">
    <source>
        <dbReference type="PROSITE" id="PS50995"/>
    </source>
</evidence>
<dbReference type="SUPFAM" id="SSF46785">
    <property type="entry name" value="Winged helix' DNA-binding domain"/>
    <property type="match status" value="1"/>
</dbReference>
<dbReference type="Proteomes" id="UP000543598">
    <property type="component" value="Unassembled WGS sequence"/>
</dbReference>
<dbReference type="InterPro" id="IPR023187">
    <property type="entry name" value="Tscrpt_reg_MarR-type_CS"/>
</dbReference>
<dbReference type="Pfam" id="PF01047">
    <property type="entry name" value="MarR"/>
    <property type="match status" value="1"/>
</dbReference>